<proteinExistence type="predicted"/>
<protein>
    <recommendedName>
        <fullName evidence="1">Protein SirB1 N-terminal domain-containing protein</fullName>
    </recommendedName>
</protein>
<evidence type="ECO:0000259" key="1">
    <source>
        <dbReference type="Pfam" id="PF13369"/>
    </source>
</evidence>
<feature type="domain" description="Protein SirB1 N-terminal" evidence="1">
    <location>
        <begin position="201"/>
        <end position="290"/>
    </location>
</feature>
<dbReference type="EMBL" id="CAKKLH010000157">
    <property type="protein sequence ID" value="CAH0104803.1"/>
    <property type="molecule type" value="Genomic_DNA"/>
</dbReference>
<comment type="caution">
    <text evidence="2">The sequence shown here is derived from an EMBL/GenBank/DDBJ whole genome shotgun (WGS) entry which is preliminary data.</text>
</comment>
<dbReference type="PANTHER" id="PTHR31350:SF21">
    <property type="entry name" value="F-BOX ONLY PROTEIN 21"/>
    <property type="match status" value="1"/>
</dbReference>
<organism evidence="2 3">
    <name type="scientific">Daphnia galeata</name>
    <dbReference type="NCBI Taxonomy" id="27404"/>
    <lineage>
        <taxon>Eukaryota</taxon>
        <taxon>Metazoa</taxon>
        <taxon>Ecdysozoa</taxon>
        <taxon>Arthropoda</taxon>
        <taxon>Crustacea</taxon>
        <taxon>Branchiopoda</taxon>
        <taxon>Diplostraca</taxon>
        <taxon>Cladocera</taxon>
        <taxon>Anomopoda</taxon>
        <taxon>Daphniidae</taxon>
        <taxon>Daphnia</taxon>
    </lineage>
</organism>
<name>A0A8J2W4E1_9CRUS</name>
<dbReference type="AlphaFoldDB" id="A0A8J2W4E1"/>
<accession>A0A8J2W4E1</accession>
<reference evidence="2" key="1">
    <citation type="submission" date="2021-11" db="EMBL/GenBank/DDBJ databases">
        <authorList>
            <person name="Schell T."/>
        </authorList>
    </citation>
    <scope>NUCLEOTIDE SEQUENCE</scope>
    <source>
        <strain evidence="2">M5</strain>
    </source>
</reference>
<dbReference type="PANTHER" id="PTHR31350">
    <property type="entry name" value="SI:DKEY-261L7.2"/>
    <property type="match status" value="1"/>
</dbReference>
<dbReference type="Pfam" id="PF13369">
    <property type="entry name" value="Transglut_core2"/>
    <property type="match status" value="1"/>
</dbReference>
<gene>
    <name evidence="2" type="ORF">DGAL_LOCUS7732</name>
</gene>
<dbReference type="Proteomes" id="UP000789390">
    <property type="component" value="Unassembled WGS sequence"/>
</dbReference>
<keyword evidence="3" id="KW-1185">Reference proteome</keyword>
<sequence>MSLLLLPNEILIGSILSCDNITLSDMFQLSLSCRQLHDTIIESNQLWMCKFSTKWPEMHSKLLKEKKGVSWKNCMFSFLIIEEVRLAVTSLSAQCYPFGKNVTPALAFEKGFETEVHPIFTFSENELHDLIFTKERRSNLTLLHYAKVALKRLRTCLEIRNFEIFMAKPESQNTLLEGAKLISKWFHFRGYHLIIKLDDHVDQYLQLTAERVKHLVKRRKSVALADILKCINHILFGEMRFRVLNEDDFIGWKHLAASIHWVIKNSIGYPAIVGVIYLEVATRVGISCEPFFVHCVHCSQKLILRCRLEGCSDVSCVSICYHTSCQLSSIDPSLIEQPARSFEEFFGQMLKDVAVRDEKSLSRLDLFALKSMRLLCALWPSKSAGIDLNEPVMIDCLQSIRSHQSQIHDAKVGRRRLPSIRYPVGVIVALSSPAVADRPIYAVTDGYCLDQPFYHLFCIMPHYLSYSRNYWYVPQETLEWHPLCVIGCHNIKRLVNLNDIGIFFEFFDVRRLRFVPNAQHKAHFPEDDEFALSWTERLVLEHGVRLN</sequence>
<evidence type="ECO:0000313" key="3">
    <source>
        <dbReference type="Proteomes" id="UP000789390"/>
    </source>
</evidence>
<dbReference type="InterPro" id="IPR032698">
    <property type="entry name" value="SirB1_N"/>
</dbReference>
<dbReference type="OrthoDB" id="28868at2759"/>
<evidence type="ECO:0000313" key="2">
    <source>
        <dbReference type="EMBL" id="CAH0104803.1"/>
    </source>
</evidence>